<accession>A0AAN7WZ08</accession>
<keyword evidence="6" id="KW-1185">Reference proteome</keyword>
<keyword evidence="3" id="KW-0812">Transmembrane</keyword>
<dbReference type="InterPro" id="IPR036179">
    <property type="entry name" value="Ig-like_dom_sf"/>
</dbReference>
<dbReference type="Pfam" id="PF00047">
    <property type="entry name" value="ig"/>
    <property type="match status" value="1"/>
</dbReference>
<dbReference type="Proteomes" id="UP001346869">
    <property type="component" value="Unassembled WGS sequence"/>
</dbReference>
<feature type="domain" description="Ig-like" evidence="4">
    <location>
        <begin position="1"/>
        <end position="91"/>
    </location>
</feature>
<evidence type="ECO:0000313" key="6">
    <source>
        <dbReference type="Proteomes" id="UP001346869"/>
    </source>
</evidence>
<keyword evidence="3" id="KW-0472">Membrane</keyword>
<feature type="region of interest" description="Disordered" evidence="2">
    <location>
        <begin position="140"/>
        <end position="172"/>
    </location>
</feature>
<organism evidence="5 6">
    <name type="scientific">Eleginops maclovinus</name>
    <name type="common">Patagonian blennie</name>
    <name type="synonym">Eleginus maclovinus</name>
    <dbReference type="NCBI Taxonomy" id="56733"/>
    <lineage>
        <taxon>Eukaryota</taxon>
        <taxon>Metazoa</taxon>
        <taxon>Chordata</taxon>
        <taxon>Craniata</taxon>
        <taxon>Vertebrata</taxon>
        <taxon>Euteleostomi</taxon>
        <taxon>Actinopterygii</taxon>
        <taxon>Neopterygii</taxon>
        <taxon>Teleostei</taxon>
        <taxon>Neoteleostei</taxon>
        <taxon>Acanthomorphata</taxon>
        <taxon>Eupercaria</taxon>
        <taxon>Perciformes</taxon>
        <taxon>Notothenioidei</taxon>
        <taxon>Eleginopidae</taxon>
        <taxon>Eleginops</taxon>
    </lineage>
</organism>
<dbReference type="InterPro" id="IPR013151">
    <property type="entry name" value="Immunoglobulin_dom"/>
</dbReference>
<dbReference type="AlphaFoldDB" id="A0AAN7WZ08"/>
<keyword evidence="3" id="KW-1133">Transmembrane helix</keyword>
<evidence type="ECO:0000259" key="4">
    <source>
        <dbReference type="PROSITE" id="PS50835"/>
    </source>
</evidence>
<sequence length="172" mass="18550">MTATLFKQTFLISSSSETTMPCSSSESPRTGFIWRFNHSQIIVNDGTVMKEWRQQVKSVSESGDLTLKDLPVDYEGLYTCEISNAEGTNVTNTYLRIEKSQVSALTGGQTAGIVFGVGVGVALVILAAVAVVLYIKREKKPKAEGDNQAEGDSPTVRYSPVNVSEPAAGDEH</sequence>
<dbReference type="InterPro" id="IPR007110">
    <property type="entry name" value="Ig-like_dom"/>
</dbReference>
<feature type="transmembrane region" description="Helical" evidence="3">
    <location>
        <begin position="113"/>
        <end position="135"/>
    </location>
</feature>
<comment type="caution">
    <text evidence="5">The sequence shown here is derived from an EMBL/GenBank/DDBJ whole genome shotgun (WGS) entry which is preliminary data.</text>
</comment>
<protein>
    <recommendedName>
        <fullName evidence="4">Ig-like domain-containing protein</fullName>
    </recommendedName>
</protein>
<dbReference type="CDD" id="cd00096">
    <property type="entry name" value="Ig"/>
    <property type="match status" value="1"/>
</dbReference>
<gene>
    <name evidence="5" type="ORF">PBY51_014096</name>
</gene>
<reference evidence="5 6" key="1">
    <citation type="journal article" date="2023" name="Genes (Basel)">
        <title>Chromosome-Level Genome Assembly and Circadian Gene Repertoire of the Patagonia Blennie Eleginops maclovinus-The Closest Ancestral Proxy of Antarctic Cryonotothenioids.</title>
        <authorList>
            <person name="Cheng C.C."/>
            <person name="Rivera-Colon A.G."/>
            <person name="Minhas B.F."/>
            <person name="Wilson L."/>
            <person name="Rayamajhi N."/>
            <person name="Vargas-Chacoff L."/>
            <person name="Catchen J.M."/>
        </authorList>
    </citation>
    <scope>NUCLEOTIDE SEQUENCE [LARGE SCALE GENOMIC DNA]</scope>
    <source>
        <strain evidence="5">JMC-PN-2008</strain>
    </source>
</reference>
<proteinExistence type="predicted"/>
<keyword evidence="1" id="KW-0393">Immunoglobulin domain</keyword>
<evidence type="ECO:0000256" key="1">
    <source>
        <dbReference type="ARBA" id="ARBA00023319"/>
    </source>
</evidence>
<dbReference type="Gene3D" id="2.60.40.10">
    <property type="entry name" value="Immunoglobulins"/>
    <property type="match status" value="1"/>
</dbReference>
<evidence type="ECO:0000313" key="5">
    <source>
        <dbReference type="EMBL" id="KAK5849790.1"/>
    </source>
</evidence>
<dbReference type="InterPro" id="IPR013783">
    <property type="entry name" value="Ig-like_fold"/>
</dbReference>
<dbReference type="EMBL" id="JAUZQC010000023">
    <property type="protein sequence ID" value="KAK5849790.1"/>
    <property type="molecule type" value="Genomic_DNA"/>
</dbReference>
<dbReference type="SUPFAM" id="SSF48726">
    <property type="entry name" value="Immunoglobulin"/>
    <property type="match status" value="1"/>
</dbReference>
<evidence type="ECO:0000256" key="2">
    <source>
        <dbReference type="SAM" id="MobiDB-lite"/>
    </source>
</evidence>
<reference evidence="5 6" key="2">
    <citation type="journal article" date="2023" name="Mol. Biol. Evol.">
        <title>Genomics of Secondarily Temperate Adaptation in the Only Non-Antarctic Icefish.</title>
        <authorList>
            <person name="Rivera-Colon A.G."/>
            <person name="Rayamajhi N."/>
            <person name="Minhas B.F."/>
            <person name="Madrigal G."/>
            <person name="Bilyk K.T."/>
            <person name="Yoon V."/>
            <person name="Hune M."/>
            <person name="Gregory S."/>
            <person name="Cheng C.H.C."/>
            <person name="Catchen J.M."/>
        </authorList>
    </citation>
    <scope>NUCLEOTIDE SEQUENCE [LARGE SCALE GENOMIC DNA]</scope>
    <source>
        <strain evidence="5">JMC-PN-2008</strain>
    </source>
</reference>
<name>A0AAN7WZ08_ELEMC</name>
<dbReference type="PROSITE" id="PS50835">
    <property type="entry name" value="IG_LIKE"/>
    <property type="match status" value="1"/>
</dbReference>
<evidence type="ECO:0000256" key="3">
    <source>
        <dbReference type="SAM" id="Phobius"/>
    </source>
</evidence>